<dbReference type="KEGG" id="bnn:FOA43_004448"/>
<accession>A0A875RQI2</accession>
<feature type="region of interest" description="Disordered" evidence="1">
    <location>
        <begin position="183"/>
        <end position="254"/>
    </location>
</feature>
<evidence type="ECO:0000256" key="1">
    <source>
        <dbReference type="SAM" id="MobiDB-lite"/>
    </source>
</evidence>
<proteinExistence type="predicted"/>
<dbReference type="EMBL" id="CP064815">
    <property type="protein sequence ID" value="QPG77050.1"/>
    <property type="molecule type" value="Genomic_DNA"/>
</dbReference>
<evidence type="ECO:0000313" key="2">
    <source>
        <dbReference type="EMBL" id="QPG77050.1"/>
    </source>
</evidence>
<dbReference type="OrthoDB" id="21418at2759"/>
<dbReference type="AlphaFoldDB" id="A0A875RQI2"/>
<feature type="compositionally biased region" description="Acidic residues" evidence="1">
    <location>
        <begin position="208"/>
        <end position="229"/>
    </location>
</feature>
<dbReference type="GeneID" id="62197848"/>
<gene>
    <name evidence="2" type="ORF">FOA43_004448</name>
</gene>
<organism evidence="2 3">
    <name type="scientific">Eeniella nana</name>
    <name type="common">Yeast</name>
    <name type="synonym">Brettanomyces nanus</name>
    <dbReference type="NCBI Taxonomy" id="13502"/>
    <lineage>
        <taxon>Eukaryota</taxon>
        <taxon>Fungi</taxon>
        <taxon>Dikarya</taxon>
        <taxon>Ascomycota</taxon>
        <taxon>Saccharomycotina</taxon>
        <taxon>Pichiomycetes</taxon>
        <taxon>Pichiales</taxon>
        <taxon>Pichiaceae</taxon>
        <taxon>Brettanomyces</taxon>
    </lineage>
</organism>
<feature type="region of interest" description="Disordered" evidence="1">
    <location>
        <begin position="94"/>
        <end position="115"/>
    </location>
</feature>
<dbReference type="PANTHER" id="PTHR38645:SF1">
    <property type="entry name" value="YALI0F12243P"/>
    <property type="match status" value="1"/>
</dbReference>
<name>A0A875RQI2_EENNA</name>
<dbReference type="Proteomes" id="UP000662931">
    <property type="component" value="Chromosome 4"/>
</dbReference>
<sequence>MDLSKLSSDLPLPQPIDDDSLDKINRELSNEFKIGARSIAALYRLSNTKSALINAKGYLNCLNDVISLIDNDNVTSLAELKQYLQLKRTELTGKEEKEAEKDPKQAKQHQNQATHQKLANLSIPATDFTLSAKSPFHFPASKLPIGVRPQIKHRIRRHEHEHDMAIQRAEKIRQYNSQILKQQRPLQRVAPRPQPQPSGPASVSESDASIDSEVIEDELSSDDADEDEPMFVTEDQLPKRKLIASDSSSKKPKR</sequence>
<feature type="compositionally biased region" description="Basic and acidic residues" evidence="1">
    <location>
        <begin position="94"/>
        <end position="105"/>
    </location>
</feature>
<reference evidence="2" key="1">
    <citation type="submission" date="2020-10" db="EMBL/GenBank/DDBJ databases">
        <authorList>
            <person name="Roach M.J.R."/>
        </authorList>
    </citation>
    <scope>NUCLEOTIDE SEQUENCE</scope>
    <source>
        <strain evidence="2">CBS 1945</strain>
    </source>
</reference>
<dbReference type="RefSeq" id="XP_038780615.1">
    <property type="nucleotide sequence ID" value="XM_038924687.1"/>
</dbReference>
<protein>
    <submittedName>
        <fullName evidence="2">Uncharacterized protein</fullName>
    </submittedName>
</protein>
<evidence type="ECO:0000313" key="3">
    <source>
        <dbReference type="Proteomes" id="UP000662931"/>
    </source>
</evidence>
<dbReference type="PANTHER" id="PTHR38645">
    <property type="entry name" value="CHROMOSOME 9, WHOLE GENOME SHOTGUN SEQUENCE"/>
    <property type="match status" value="1"/>
</dbReference>
<keyword evidence="3" id="KW-1185">Reference proteome</keyword>